<reference evidence="2 3" key="1">
    <citation type="submission" date="2014-04" db="EMBL/GenBank/DDBJ databases">
        <authorList>
            <consortium name="DOE Joint Genome Institute"/>
            <person name="Kuo A."/>
            <person name="Ruytinx J."/>
            <person name="Rineau F."/>
            <person name="Colpaert J."/>
            <person name="Kohler A."/>
            <person name="Nagy L.G."/>
            <person name="Floudas D."/>
            <person name="Copeland A."/>
            <person name="Barry K.W."/>
            <person name="Cichocki N."/>
            <person name="Veneault-Fourrey C."/>
            <person name="LaButti K."/>
            <person name="Lindquist E.A."/>
            <person name="Lipzen A."/>
            <person name="Lundell T."/>
            <person name="Morin E."/>
            <person name="Murat C."/>
            <person name="Sun H."/>
            <person name="Tunlid A."/>
            <person name="Henrissat B."/>
            <person name="Grigoriev I.V."/>
            <person name="Hibbett D.S."/>
            <person name="Martin F."/>
            <person name="Nordberg H.P."/>
            <person name="Cantor M.N."/>
            <person name="Hua S.X."/>
        </authorList>
    </citation>
    <scope>NUCLEOTIDE SEQUENCE [LARGE SCALE GENOMIC DNA]</scope>
    <source>
        <strain evidence="2 3">UH-Slu-Lm8-n1</strain>
    </source>
</reference>
<evidence type="ECO:0000313" key="3">
    <source>
        <dbReference type="Proteomes" id="UP000054485"/>
    </source>
</evidence>
<dbReference type="STRING" id="930992.A0A0D0AH73"/>
<gene>
    <name evidence="2" type="ORF">CY34DRAFT_222161</name>
</gene>
<dbReference type="InParanoid" id="A0A0D0AH73"/>
<feature type="transmembrane region" description="Helical" evidence="1">
    <location>
        <begin position="472"/>
        <end position="492"/>
    </location>
</feature>
<dbReference type="AlphaFoldDB" id="A0A0D0AH73"/>
<feature type="transmembrane region" description="Helical" evidence="1">
    <location>
        <begin position="587"/>
        <end position="606"/>
    </location>
</feature>
<name>A0A0D0AH73_9AGAM</name>
<evidence type="ECO:0000313" key="2">
    <source>
        <dbReference type="EMBL" id="KIK41186.1"/>
    </source>
</evidence>
<dbReference type="Proteomes" id="UP000054485">
    <property type="component" value="Unassembled WGS sequence"/>
</dbReference>
<reference evidence="3" key="2">
    <citation type="submission" date="2015-01" db="EMBL/GenBank/DDBJ databases">
        <title>Evolutionary Origins and Diversification of the Mycorrhizal Mutualists.</title>
        <authorList>
            <consortium name="DOE Joint Genome Institute"/>
            <consortium name="Mycorrhizal Genomics Consortium"/>
            <person name="Kohler A."/>
            <person name="Kuo A."/>
            <person name="Nagy L.G."/>
            <person name="Floudas D."/>
            <person name="Copeland A."/>
            <person name="Barry K.W."/>
            <person name="Cichocki N."/>
            <person name="Veneault-Fourrey C."/>
            <person name="LaButti K."/>
            <person name="Lindquist E.A."/>
            <person name="Lipzen A."/>
            <person name="Lundell T."/>
            <person name="Morin E."/>
            <person name="Murat C."/>
            <person name="Riley R."/>
            <person name="Ohm R."/>
            <person name="Sun H."/>
            <person name="Tunlid A."/>
            <person name="Henrissat B."/>
            <person name="Grigoriev I.V."/>
            <person name="Hibbett D.S."/>
            <person name="Martin F."/>
        </authorList>
    </citation>
    <scope>NUCLEOTIDE SEQUENCE [LARGE SCALE GENOMIC DNA]</scope>
    <source>
        <strain evidence="3">UH-Slu-Lm8-n1</strain>
    </source>
</reference>
<keyword evidence="1" id="KW-1133">Transmembrane helix</keyword>
<keyword evidence="1" id="KW-0812">Transmembrane</keyword>
<dbReference type="EMBL" id="KN835276">
    <property type="protein sequence ID" value="KIK41186.1"/>
    <property type="molecule type" value="Genomic_DNA"/>
</dbReference>
<proteinExistence type="predicted"/>
<feature type="transmembrane region" description="Helical" evidence="1">
    <location>
        <begin position="498"/>
        <end position="522"/>
    </location>
</feature>
<sequence>MVPYLRTILTWLGFLFNTTAPRVRFILRQCIFRIRKLGIRAGLQRLLSRLLVYCRGISPKNSNAEPATADFTAASIIHPVLTPVNGLSQGLLTSIQAADQLQVQVNQHAAPGSCASIDSRPPSLFPTEWDPNRFKTLVPNLCQRYNRRVIVRSSTGPDPIPARKKDFKVTLVDGWECVVHPEGALYFYDSTRVCRSVSSRVFSCILTFVKRAFTDTNLRNKRLLKIINHLVDQLRSTAGDTIDDLTYLVLELQVKEEVCHYYFVQHDKRLLFWLQDLTEPICIYEKVKGVKYDTHIKIALEAQYWMHCELYPSNAPIKPQLPTELKHVLLHAHSDFLTSDTSVVPYDLPTLQNMLDLSNHLVEYVGPLTSSSNECVVLPAHLMCVLARLMRLFARSKFLNFYGQVSARLNVNQSVYEVEPSKQKGTLRLRLANVFLWGAPGAQYKFLRNTWTDNILNYPKWYKHISRLNGDWSNVTIFSTVMLAVDISFLAVPGVVSAAAVVIYLSAMCSVSSLVVSMLLAVENRGWGTDSAEGAASFMARMIHTQSDVEALAIMYSLPYAYLIWGMFCFVTALGICVFHLTSLAPLVIVGLCWVAATTLTLWPAWWGKFNMTPWSVPSKKEGQVKEIV</sequence>
<organism evidence="2 3">
    <name type="scientific">Suillus luteus UH-Slu-Lm8-n1</name>
    <dbReference type="NCBI Taxonomy" id="930992"/>
    <lineage>
        <taxon>Eukaryota</taxon>
        <taxon>Fungi</taxon>
        <taxon>Dikarya</taxon>
        <taxon>Basidiomycota</taxon>
        <taxon>Agaricomycotina</taxon>
        <taxon>Agaricomycetes</taxon>
        <taxon>Agaricomycetidae</taxon>
        <taxon>Boletales</taxon>
        <taxon>Suillineae</taxon>
        <taxon>Suillaceae</taxon>
        <taxon>Suillus</taxon>
    </lineage>
</organism>
<accession>A0A0D0AH73</accession>
<dbReference type="HOGENOM" id="CLU_015091_1_2_1"/>
<evidence type="ECO:0000256" key="1">
    <source>
        <dbReference type="SAM" id="Phobius"/>
    </source>
</evidence>
<protein>
    <submittedName>
        <fullName evidence="2">Uncharacterized protein</fullName>
    </submittedName>
</protein>
<keyword evidence="1" id="KW-0472">Membrane</keyword>
<dbReference type="OrthoDB" id="2657661at2759"/>
<keyword evidence="3" id="KW-1185">Reference proteome</keyword>
<feature type="transmembrane region" description="Helical" evidence="1">
    <location>
        <begin position="560"/>
        <end position="581"/>
    </location>
</feature>